<reference evidence="1" key="1">
    <citation type="submission" date="2020-06" db="EMBL/GenBank/DDBJ databases">
        <authorList>
            <person name="Onetto C."/>
        </authorList>
    </citation>
    <scope>NUCLEOTIDE SEQUENCE</scope>
</reference>
<gene>
    <name evidence="1" type="ORF">AWRI4233_LOCUS7461</name>
</gene>
<sequence>MDESSLRDALQRMEKKLYQLTEILEDHKQSWERNSSVTFDPRPSLSLVEELRADVRQDGDIAAENASEMIHHIADKVIKDTIDHLPELMRSKSPESQSATDMIDQFFGCPEGDRRRKDIEHRLKKRFVWDQLSSWICGATFEYALSDYEYEVEKAALRYVADDLKELVATITGT</sequence>
<dbReference type="EMBL" id="CAIJEO010000009">
    <property type="protein sequence ID" value="CAD0098637.1"/>
    <property type="molecule type" value="Genomic_DNA"/>
</dbReference>
<keyword evidence="2" id="KW-1185">Reference proteome</keyword>
<organism evidence="1 2">
    <name type="scientific">Aureobasidium mustum</name>
    <dbReference type="NCBI Taxonomy" id="2773714"/>
    <lineage>
        <taxon>Eukaryota</taxon>
        <taxon>Fungi</taxon>
        <taxon>Dikarya</taxon>
        <taxon>Ascomycota</taxon>
        <taxon>Pezizomycotina</taxon>
        <taxon>Dothideomycetes</taxon>
        <taxon>Dothideomycetidae</taxon>
        <taxon>Dothideales</taxon>
        <taxon>Saccotheciaceae</taxon>
        <taxon>Aureobasidium</taxon>
    </lineage>
</organism>
<dbReference type="OrthoDB" id="3934642at2759"/>
<accession>A0A9N8K4C7</accession>
<name>A0A9N8K4C7_9PEZI</name>
<evidence type="ECO:0000313" key="1">
    <source>
        <dbReference type="EMBL" id="CAD0098637.1"/>
    </source>
</evidence>
<protein>
    <submittedName>
        <fullName evidence="1">Uncharacterized protein</fullName>
    </submittedName>
</protein>
<comment type="caution">
    <text evidence="1">The sequence shown here is derived from an EMBL/GenBank/DDBJ whole genome shotgun (WGS) entry which is preliminary data.</text>
</comment>
<evidence type="ECO:0000313" key="2">
    <source>
        <dbReference type="Proteomes" id="UP000714618"/>
    </source>
</evidence>
<dbReference type="Proteomes" id="UP000714618">
    <property type="component" value="Unassembled WGS sequence"/>
</dbReference>
<dbReference type="AlphaFoldDB" id="A0A9N8K4C7"/>
<proteinExistence type="predicted"/>